<dbReference type="RefSeq" id="WP_386677428.1">
    <property type="nucleotide sequence ID" value="NZ_JBHLTG010000036.1"/>
</dbReference>
<name>A0ABV6S265_9GAMM</name>
<dbReference type="Proteomes" id="UP001589896">
    <property type="component" value="Unassembled WGS sequence"/>
</dbReference>
<accession>A0ABV6S265</accession>
<sequence>MDTLLQVVFLASVVAVLPSFAAAIYAERKVAERLRTSHASLWAEIAPNPHAEPSLSSPFARFITQRRYLQLKDSELSRLGERARTRLSLAVSVFLVLVLSGLAGSLVPELG</sequence>
<proteinExistence type="predicted"/>
<feature type="transmembrane region" description="Helical" evidence="1">
    <location>
        <begin position="6"/>
        <end position="26"/>
    </location>
</feature>
<protein>
    <submittedName>
        <fullName evidence="2">Uncharacterized protein</fullName>
    </submittedName>
</protein>
<organism evidence="2 3">
    <name type="scientific">Lysobacter korlensis</name>
    <dbReference type="NCBI Taxonomy" id="553636"/>
    <lineage>
        <taxon>Bacteria</taxon>
        <taxon>Pseudomonadati</taxon>
        <taxon>Pseudomonadota</taxon>
        <taxon>Gammaproteobacteria</taxon>
        <taxon>Lysobacterales</taxon>
        <taxon>Lysobacteraceae</taxon>
        <taxon>Lysobacter</taxon>
    </lineage>
</organism>
<dbReference type="EMBL" id="JBHLTG010000036">
    <property type="protein sequence ID" value="MFC0682929.1"/>
    <property type="molecule type" value="Genomic_DNA"/>
</dbReference>
<keyword evidence="3" id="KW-1185">Reference proteome</keyword>
<keyword evidence="1" id="KW-0812">Transmembrane</keyword>
<reference evidence="2 3" key="1">
    <citation type="submission" date="2024-09" db="EMBL/GenBank/DDBJ databases">
        <authorList>
            <person name="Sun Q."/>
            <person name="Mori K."/>
        </authorList>
    </citation>
    <scope>NUCLEOTIDE SEQUENCE [LARGE SCALE GENOMIC DNA]</scope>
    <source>
        <strain evidence="2 3">KCTC 23076</strain>
    </source>
</reference>
<keyword evidence="1" id="KW-0472">Membrane</keyword>
<evidence type="ECO:0000256" key="1">
    <source>
        <dbReference type="SAM" id="Phobius"/>
    </source>
</evidence>
<comment type="caution">
    <text evidence="2">The sequence shown here is derived from an EMBL/GenBank/DDBJ whole genome shotgun (WGS) entry which is preliminary data.</text>
</comment>
<evidence type="ECO:0000313" key="3">
    <source>
        <dbReference type="Proteomes" id="UP001589896"/>
    </source>
</evidence>
<gene>
    <name evidence="2" type="ORF">ACFFGH_34305</name>
</gene>
<keyword evidence="1" id="KW-1133">Transmembrane helix</keyword>
<evidence type="ECO:0000313" key="2">
    <source>
        <dbReference type="EMBL" id="MFC0682929.1"/>
    </source>
</evidence>
<feature type="transmembrane region" description="Helical" evidence="1">
    <location>
        <begin position="87"/>
        <end position="107"/>
    </location>
</feature>